<comment type="caution">
    <text evidence="3">The sequence shown here is derived from an EMBL/GenBank/DDBJ whole genome shotgun (WGS) entry which is preliminary data.</text>
</comment>
<accession>A0AAV1PBE4</accession>
<gene>
    <name evidence="3" type="ORF">FSCOSCO3_A021368</name>
</gene>
<keyword evidence="1" id="KW-0175">Coiled coil</keyword>
<feature type="chain" id="PRO_5043572837" evidence="2">
    <location>
        <begin position="31"/>
        <end position="144"/>
    </location>
</feature>
<organism evidence="3 4">
    <name type="scientific">Scomber scombrus</name>
    <name type="common">Atlantic mackerel</name>
    <name type="synonym">Scomber vernalis</name>
    <dbReference type="NCBI Taxonomy" id="13677"/>
    <lineage>
        <taxon>Eukaryota</taxon>
        <taxon>Metazoa</taxon>
        <taxon>Chordata</taxon>
        <taxon>Craniata</taxon>
        <taxon>Vertebrata</taxon>
        <taxon>Euteleostomi</taxon>
        <taxon>Actinopterygii</taxon>
        <taxon>Neopterygii</taxon>
        <taxon>Teleostei</taxon>
        <taxon>Neoteleostei</taxon>
        <taxon>Acanthomorphata</taxon>
        <taxon>Pelagiaria</taxon>
        <taxon>Scombriformes</taxon>
        <taxon>Scombridae</taxon>
        <taxon>Scomber</taxon>
    </lineage>
</organism>
<sequence>MAAAGFQTTKGLYFTFTLLCLVCLASSVKSDDELEKLILQMKQIQQEQVSVKANYESIGTHLRHFDDYLKIMEQLEAWVKKSDLPDDFPSMDGLLQNAKDFMEKLKTYLGRENEELGAKIDKSDEKFRNTMKLIKFLEEKQAEL</sequence>
<dbReference type="AlphaFoldDB" id="A0AAV1PBE4"/>
<evidence type="ECO:0000313" key="3">
    <source>
        <dbReference type="EMBL" id="CAK6967922.1"/>
    </source>
</evidence>
<reference evidence="3 4" key="1">
    <citation type="submission" date="2024-01" db="EMBL/GenBank/DDBJ databases">
        <authorList>
            <person name="Alioto T."/>
            <person name="Alioto T."/>
            <person name="Gomez Garrido J."/>
        </authorList>
    </citation>
    <scope>NUCLEOTIDE SEQUENCE [LARGE SCALE GENOMIC DNA]</scope>
</reference>
<feature type="signal peptide" evidence="2">
    <location>
        <begin position="1"/>
        <end position="30"/>
    </location>
</feature>
<evidence type="ECO:0000313" key="4">
    <source>
        <dbReference type="Proteomes" id="UP001314229"/>
    </source>
</evidence>
<evidence type="ECO:0000256" key="2">
    <source>
        <dbReference type="SAM" id="SignalP"/>
    </source>
</evidence>
<dbReference type="EMBL" id="CAWUFR010000112">
    <property type="protein sequence ID" value="CAK6967922.1"/>
    <property type="molecule type" value="Genomic_DNA"/>
</dbReference>
<dbReference type="Proteomes" id="UP001314229">
    <property type="component" value="Unassembled WGS sequence"/>
</dbReference>
<protein>
    <submittedName>
        <fullName evidence="3">Uncharacterized protein LOC127379198 isoform X11</fullName>
    </submittedName>
</protein>
<feature type="coiled-coil region" evidence="1">
    <location>
        <begin position="27"/>
        <end position="54"/>
    </location>
</feature>
<keyword evidence="4" id="KW-1185">Reference proteome</keyword>
<proteinExistence type="predicted"/>
<keyword evidence="2" id="KW-0732">Signal</keyword>
<name>A0AAV1PBE4_SCOSC</name>
<evidence type="ECO:0000256" key="1">
    <source>
        <dbReference type="SAM" id="Coils"/>
    </source>
</evidence>